<organism evidence="1">
    <name type="scientific">Ignisphaera aggregans</name>
    <dbReference type="NCBI Taxonomy" id="334771"/>
    <lineage>
        <taxon>Archaea</taxon>
        <taxon>Thermoproteota</taxon>
        <taxon>Thermoprotei</taxon>
        <taxon>Desulfurococcales</taxon>
        <taxon>Desulfurococcaceae</taxon>
        <taxon>Ignisphaera</taxon>
    </lineage>
</organism>
<dbReference type="GO" id="GO:0016787">
    <property type="term" value="F:hydrolase activity"/>
    <property type="evidence" value="ECO:0007669"/>
    <property type="project" value="UniProtKB-KW"/>
</dbReference>
<reference evidence="1" key="1">
    <citation type="journal article" date="2020" name="mSystems">
        <title>Genome- and Community-Level Interaction Insights into Carbon Utilization and Element Cycling Functions of Hydrothermarchaeota in Hydrothermal Sediment.</title>
        <authorList>
            <person name="Zhou Z."/>
            <person name="Liu Y."/>
            <person name="Xu W."/>
            <person name="Pan J."/>
            <person name="Luo Z.H."/>
            <person name="Li M."/>
        </authorList>
    </citation>
    <scope>NUCLEOTIDE SEQUENCE [LARGE SCALE GENOMIC DNA]</scope>
    <source>
        <strain evidence="1">SpSt-618</strain>
    </source>
</reference>
<evidence type="ECO:0000313" key="1">
    <source>
        <dbReference type="EMBL" id="HGN37653.1"/>
    </source>
</evidence>
<dbReference type="SUPFAM" id="SSF51445">
    <property type="entry name" value="(Trans)glycosidases"/>
    <property type="match status" value="1"/>
</dbReference>
<keyword evidence="1" id="KW-0378">Hydrolase</keyword>
<sequence>MKTEKRGNIVLVDNRFRFLLGVNYWPRKTNIRMWRDWNENDIAEDIRLMKELGIRAVRFFIKNEDFADENANVYNPVLEKLDRFLKLLEENGIAGFASLIVGHMSGKNWRIPWTRFDDLYTPSSIEKTCRFIESIVRRFKDHGGIGGWILSNEISLVKRAESREEALALLRAFVKTVKSIDPGHVASSGDIPNEYMQETPNVRDLVDYVGPHLYLYDSDIVRHGYTYSAVLEMFSNDGDIPIVLEEFGFSTHQFSEEAHARFINEVLYSALAHGASGAFIWCFSDFPHESDPPYEWRPLELAFGIVRKDGSLKPAAYIVKRFSNELREIEDIGLHEKFRRSIDASIIVPFYIFRDYEFIRYRSIAGLQLLIQPLIGAYILSSAAGLQTSMIFELDVERVMKSRKLLIMSSTLVALSSTWRKMYNYVENGGNMYTSVIRGIANIRALHESPTHLWTELFGVENMLEAGSIGHKLIGVSTIEFVRNFGVFRKGDRIAVEIPEPIYTYLARPVDAEVIAVDGIGNPVIFRARRGMGSAYLSLIPIEMVLARQEVIDWSKGYHRLYDSIAIESNIERPYRCDNPEVEIVTYYGEESDIIMAVNHGYEKRVRMYSAKPIKDIKRVGGDSEIHHINTNMVELSMPRKGAVVAVIGHST</sequence>
<dbReference type="AlphaFoldDB" id="A0A7J3IAL0"/>
<protein>
    <submittedName>
        <fullName evidence="1">Glycoside hydrolase family 42</fullName>
    </submittedName>
</protein>
<dbReference type="InterPro" id="IPR029062">
    <property type="entry name" value="Class_I_gatase-like"/>
</dbReference>
<proteinExistence type="predicted"/>
<accession>A0A7J3IAL0</accession>
<dbReference type="EMBL" id="DTAI01000263">
    <property type="protein sequence ID" value="HGN37653.1"/>
    <property type="molecule type" value="Genomic_DNA"/>
</dbReference>
<dbReference type="InterPro" id="IPR017853">
    <property type="entry name" value="GH"/>
</dbReference>
<dbReference type="Gene3D" id="3.40.50.880">
    <property type="match status" value="1"/>
</dbReference>
<name>A0A7J3IAL0_9CREN</name>
<comment type="caution">
    <text evidence="1">The sequence shown here is derived from an EMBL/GenBank/DDBJ whole genome shotgun (WGS) entry which is preliminary data.</text>
</comment>
<gene>
    <name evidence="1" type="ORF">ENT87_08945</name>
</gene>
<dbReference type="Gene3D" id="3.20.20.80">
    <property type="entry name" value="Glycosidases"/>
    <property type="match status" value="1"/>
</dbReference>